<dbReference type="Pfam" id="PF13501">
    <property type="entry name" value="SoxY"/>
    <property type="match status" value="1"/>
</dbReference>
<evidence type="ECO:0000259" key="2">
    <source>
        <dbReference type="Pfam" id="PF08770"/>
    </source>
</evidence>
<keyword evidence="5" id="KW-1185">Reference proteome</keyword>
<dbReference type="Proteomes" id="UP000015347">
    <property type="component" value="Unassembled WGS sequence"/>
</dbReference>
<dbReference type="AlphaFoldDB" id="S9Q478"/>
<protein>
    <recommendedName>
        <fullName evidence="6">Sulfur oxidation protein SoxZ</fullName>
    </recommendedName>
</protein>
<name>S9Q478_9RHOB</name>
<dbReference type="InterPro" id="IPR030831">
    <property type="entry name" value="Fuse-rel_SoxYZ"/>
</dbReference>
<dbReference type="Gene3D" id="2.60.40.2470">
    <property type="entry name" value="SoxY domain"/>
    <property type="match status" value="1"/>
</dbReference>
<feature type="domain" description="Sulphur oxidation protein SoxZ" evidence="2">
    <location>
        <begin position="180"/>
        <end position="265"/>
    </location>
</feature>
<dbReference type="eggNOG" id="COG5501">
    <property type="taxonomic scope" value="Bacteria"/>
</dbReference>
<organism evidence="4 5">
    <name type="scientific">Salipiger mucosus DSM 16094</name>
    <dbReference type="NCBI Taxonomy" id="1123237"/>
    <lineage>
        <taxon>Bacteria</taxon>
        <taxon>Pseudomonadati</taxon>
        <taxon>Pseudomonadota</taxon>
        <taxon>Alphaproteobacteria</taxon>
        <taxon>Rhodobacterales</taxon>
        <taxon>Roseobacteraceae</taxon>
        <taxon>Salipiger</taxon>
    </lineage>
</organism>
<dbReference type="OrthoDB" id="8538315at2"/>
<dbReference type="EMBL" id="APVH01000061">
    <property type="protein sequence ID" value="EPX76111.1"/>
    <property type="molecule type" value="Genomic_DNA"/>
</dbReference>
<comment type="caution">
    <text evidence="4">The sequence shown here is derived from an EMBL/GenBank/DDBJ whole genome shotgun (WGS) entry which is preliminary data.</text>
</comment>
<dbReference type="STRING" id="1123237.Salmuc_00764"/>
<dbReference type="NCBIfam" id="TIGR04557">
    <property type="entry name" value="fuse_rel_SoxYZ"/>
    <property type="match status" value="1"/>
</dbReference>
<dbReference type="HOGENOM" id="CLU_088210_0_0_5"/>
<dbReference type="InterPro" id="IPR013783">
    <property type="entry name" value="Ig-like_fold"/>
</dbReference>
<evidence type="ECO:0000256" key="1">
    <source>
        <dbReference type="SAM" id="SignalP"/>
    </source>
</evidence>
<keyword evidence="1" id="KW-0732">Signal</keyword>
<dbReference type="Gene3D" id="2.60.40.10">
    <property type="entry name" value="Immunoglobulins"/>
    <property type="match status" value="1"/>
</dbReference>
<dbReference type="InterPro" id="IPR038162">
    <property type="entry name" value="SoxY_sf"/>
</dbReference>
<evidence type="ECO:0000259" key="3">
    <source>
        <dbReference type="Pfam" id="PF13501"/>
    </source>
</evidence>
<accession>S9Q478</accession>
<dbReference type="InterPro" id="IPR014756">
    <property type="entry name" value="Ig_E-set"/>
</dbReference>
<evidence type="ECO:0000313" key="4">
    <source>
        <dbReference type="EMBL" id="EPX76111.1"/>
    </source>
</evidence>
<dbReference type="RefSeq" id="WP_020039921.1">
    <property type="nucleotide sequence ID" value="NZ_KE557285.1"/>
</dbReference>
<reference evidence="5" key="1">
    <citation type="journal article" date="2014" name="Stand. Genomic Sci.">
        <title>Genome sequence of the exopolysaccharide-producing Salipiger mucosus type strain (DSM 16094(T)), a moderately halophilic member of the Roseobacter clade.</title>
        <authorList>
            <person name="Riedel T."/>
            <person name="Spring S."/>
            <person name="Fiebig A."/>
            <person name="Petersen J."/>
            <person name="Kyrpides N.C."/>
            <person name="Goker M."/>
            <person name="Klenk H.P."/>
        </authorList>
    </citation>
    <scope>NUCLEOTIDE SEQUENCE [LARGE SCALE GENOMIC DNA]</scope>
    <source>
        <strain evidence="5">DSM 16094</strain>
    </source>
</reference>
<feature type="signal peptide" evidence="1">
    <location>
        <begin position="1"/>
        <end position="20"/>
    </location>
</feature>
<dbReference type="SUPFAM" id="SSF81296">
    <property type="entry name" value="E set domains"/>
    <property type="match status" value="1"/>
</dbReference>
<evidence type="ECO:0008006" key="6">
    <source>
        <dbReference type="Google" id="ProtNLM"/>
    </source>
</evidence>
<gene>
    <name evidence="4" type="ORF">Salmuc_00764</name>
</gene>
<dbReference type="InterPro" id="IPR014880">
    <property type="entry name" value="SoxZ_dom"/>
</dbReference>
<feature type="domain" description="Ig-like SoxY" evidence="3">
    <location>
        <begin position="29"/>
        <end position="139"/>
    </location>
</feature>
<feature type="chain" id="PRO_5004554914" description="Sulfur oxidation protein SoxZ" evidence="1">
    <location>
        <begin position="21"/>
        <end position="270"/>
    </location>
</feature>
<dbReference type="InterPro" id="IPR032711">
    <property type="entry name" value="SoxY"/>
</dbReference>
<evidence type="ECO:0000313" key="5">
    <source>
        <dbReference type="Proteomes" id="UP000015347"/>
    </source>
</evidence>
<proteinExistence type="predicted"/>
<sequence length="270" mass="28646">MIRAAIATTLLLAAAPPLQAGETWDALKRELYGDRVLVTGRTVLSVDAPYRTYEDARTHVSARVTAPEGTRIGEVTVVLDENPMPVSAVFALKQPQARFAFDVTLRINGPTPLHVVAETTDGRLFVSESFVKTSGQGACAAPPGTDPEKALATLGDMVLSVGGPLPRATATERLAGLADRLRRLDVDISHPSHSGMQMDQVSLLFIPMRYVETVEIDTDGAGYVEMTGSISLSENPALKLSVPGDTGHLGVTMTDTDGTVSTAETRIAGY</sequence>
<dbReference type="Pfam" id="PF08770">
    <property type="entry name" value="SoxZ"/>
    <property type="match status" value="1"/>
</dbReference>